<dbReference type="EMBL" id="DF820472">
    <property type="protein sequence ID" value="GAK60246.1"/>
    <property type="molecule type" value="Genomic_DNA"/>
</dbReference>
<dbReference type="STRING" id="1499967.U27_00137"/>
<accession>A0A081C6P1</accession>
<organism evidence="2">
    <name type="scientific">Vecturithrix granuli</name>
    <dbReference type="NCBI Taxonomy" id="1499967"/>
    <lineage>
        <taxon>Bacteria</taxon>
        <taxon>Candidatus Moduliflexota</taxon>
        <taxon>Candidatus Vecturitrichia</taxon>
        <taxon>Candidatus Vecturitrichales</taxon>
        <taxon>Candidatus Vecturitrichaceae</taxon>
        <taxon>Candidatus Vecturithrix</taxon>
    </lineage>
</organism>
<evidence type="ECO:0000313" key="3">
    <source>
        <dbReference type="Proteomes" id="UP000030661"/>
    </source>
</evidence>
<dbReference type="InterPro" id="IPR036513">
    <property type="entry name" value="STAS_dom_sf"/>
</dbReference>
<dbReference type="HOGENOM" id="CLU_130803_0_0_0"/>
<feature type="domain" description="STAS" evidence="1">
    <location>
        <begin position="13"/>
        <end position="111"/>
    </location>
</feature>
<dbReference type="InterPro" id="IPR002645">
    <property type="entry name" value="STAS_dom"/>
</dbReference>
<evidence type="ECO:0000259" key="1">
    <source>
        <dbReference type="Pfam" id="PF01740"/>
    </source>
</evidence>
<dbReference type="AlphaFoldDB" id="A0A081C6P1"/>
<dbReference type="CDD" id="cd07043">
    <property type="entry name" value="STAS_anti-anti-sigma_factors"/>
    <property type="match status" value="1"/>
</dbReference>
<dbReference type="Gene3D" id="3.30.750.24">
    <property type="entry name" value="STAS domain"/>
    <property type="match status" value="1"/>
</dbReference>
<protein>
    <recommendedName>
        <fullName evidence="1">STAS domain-containing protein</fullName>
    </recommendedName>
</protein>
<dbReference type="Pfam" id="PF01740">
    <property type="entry name" value="STAS"/>
    <property type="match status" value="1"/>
</dbReference>
<keyword evidence="3" id="KW-1185">Reference proteome</keyword>
<proteinExistence type="predicted"/>
<reference evidence="2" key="1">
    <citation type="journal article" date="2015" name="PeerJ">
        <title>First genomic representation of candidate bacterial phylum KSB3 points to enhanced environmental sensing as a trigger of wastewater bulking.</title>
        <authorList>
            <person name="Sekiguchi Y."/>
            <person name="Ohashi A."/>
            <person name="Parks D.H."/>
            <person name="Yamauchi T."/>
            <person name="Tyson G.W."/>
            <person name="Hugenholtz P."/>
        </authorList>
    </citation>
    <scope>NUCLEOTIDE SEQUENCE [LARGE SCALE GENOMIC DNA]</scope>
</reference>
<evidence type="ECO:0000313" key="2">
    <source>
        <dbReference type="EMBL" id="GAK60246.1"/>
    </source>
</evidence>
<name>A0A081C6P1_VECG1</name>
<dbReference type="Proteomes" id="UP000030661">
    <property type="component" value="Unassembled WGS sequence"/>
</dbReference>
<gene>
    <name evidence="2" type="ORF">U27_00137</name>
</gene>
<dbReference type="SUPFAM" id="SSF52091">
    <property type="entry name" value="SpoIIaa-like"/>
    <property type="match status" value="1"/>
</dbReference>
<sequence>MKNQEERVFIGQYESTFIFKAEGRLTQKSLWNAKTAIKQCTENDAIAYLLVDLTRCSYMDSTILGVLARWAIAFAKTHQTLPFLVGLKGNPMESIFHRMNLATLFHASDALETVEKSQLSQLAFSEQFSKEEYAEHLLSAHETLAELSPQNASEFAAVIQCLKAELNRE</sequence>